<dbReference type="EMBL" id="JAHQIW010004519">
    <property type="protein sequence ID" value="KAJ1362671.1"/>
    <property type="molecule type" value="Genomic_DNA"/>
</dbReference>
<proteinExistence type="predicted"/>
<organism evidence="2 3">
    <name type="scientific">Parelaphostrongylus tenuis</name>
    <name type="common">Meningeal worm</name>
    <dbReference type="NCBI Taxonomy" id="148309"/>
    <lineage>
        <taxon>Eukaryota</taxon>
        <taxon>Metazoa</taxon>
        <taxon>Ecdysozoa</taxon>
        <taxon>Nematoda</taxon>
        <taxon>Chromadorea</taxon>
        <taxon>Rhabditida</taxon>
        <taxon>Rhabditina</taxon>
        <taxon>Rhabditomorpha</taxon>
        <taxon>Strongyloidea</taxon>
        <taxon>Metastrongylidae</taxon>
        <taxon>Parelaphostrongylus</taxon>
    </lineage>
</organism>
<accession>A0AAD5N7W1</accession>
<dbReference type="AlphaFoldDB" id="A0AAD5N7W1"/>
<gene>
    <name evidence="2" type="ORF">KIN20_022317</name>
</gene>
<name>A0AAD5N7W1_PARTN</name>
<reference evidence="2" key="1">
    <citation type="submission" date="2021-06" db="EMBL/GenBank/DDBJ databases">
        <title>Parelaphostrongylus tenuis whole genome reference sequence.</title>
        <authorList>
            <person name="Garwood T.J."/>
            <person name="Larsen P.A."/>
            <person name="Fountain-Jones N.M."/>
            <person name="Garbe J.R."/>
            <person name="Macchietto M.G."/>
            <person name="Kania S.A."/>
            <person name="Gerhold R.W."/>
            <person name="Richards J.E."/>
            <person name="Wolf T.M."/>
        </authorList>
    </citation>
    <scope>NUCLEOTIDE SEQUENCE</scope>
    <source>
        <strain evidence="2">MNPRO001-30</strain>
        <tissue evidence="2">Meninges</tissue>
    </source>
</reference>
<sequence>MRHTYREMMSCSMLYYQFQTRRRTHSFNTDRQNGSRRSQTRRRRSNQMSTPTRGNNFVRSSLQMQSREFEQLCEFIMRVNPLYDSSEGWRESSNDESLEEF</sequence>
<feature type="compositionally biased region" description="Polar residues" evidence="1">
    <location>
        <begin position="48"/>
        <end position="61"/>
    </location>
</feature>
<protein>
    <submittedName>
        <fullName evidence="2">Uncharacterized protein</fullName>
    </submittedName>
</protein>
<dbReference type="Proteomes" id="UP001196413">
    <property type="component" value="Unassembled WGS sequence"/>
</dbReference>
<evidence type="ECO:0000313" key="2">
    <source>
        <dbReference type="EMBL" id="KAJ1362671.1"/>
    </source>
</evidence>
<evidence type="ECO:0000256" key="1">
    <source>
        <dbReference type="SAM" id="MobiDB-lite"/>
    </source>
</evidence>
<feature type="region of interest" description="Disordered" evidence="1">
    <location>
        <begin position="24"/>
        <end position="61"/>
    </location>
</feature>
<evidence type="ECO:0000313" key="3">
    <source>
        <dbReference type="Proteomes" id="UP001196413"/>
    </source>
</evidence>
<comment type="caution">
    <text evidence="2">The sequence shown here is derived from an EMBL/GenBank/DDBJ whole genome shotgun (WGS) entry which is preliminary data.</text>
</comment>
<keyword evidence="3" id="KW-1185">Reference proteome</keyword>